<name>A0A7S4QBD1_9STRA</name>
<dbReference type="Pfam" id="PF06912">
    <property type="entry name" value="DUF1275"/>
    <property type="match status" value="1"/>
</dbReference>
<keyword evidence="1" id="KW-0472">Membrane</keyword>
<protein>
    <submittedName>
        <fullName evidence="3">Uncharacterized protein</fullName>
    </submittedName>
</protein>
<feature type="transmembrane region" description="Helical" evidence="1">
    <location>
        <begin position="310"/>
        <end position="329"/>
    </location>
</feature>
<feature type="signal peptide" evidence="2">
    <location>
        <begin position="1"/>
        <end position="23"/>
    </location>
</feature>
<organism evidence="3">
    <name type="scientific">Ditylum brightwellii</name>
    <dbReference type="NCBI Taxonomy" id="49249"/>
    <lineage>
        <taxon>Eukaryota</taxon>
        <taxon>Sar</taxon>
        <taxon>Stramenopiles</taxon>
        <taxon>Ochrophyta</taxon>
        <taxon>Bacillariophyta</taxon>
        <taxon>Mediophyceae</taxon>
        <taxon>Lithodesmiophycidae</taxon>
        <taxon>Lithodesmiales</taxon>
        <taxon>Lithodesmiaceae</taxon>
        <taxon>Ditylum</taxon>
    </lineage>
</organism>
<evidence type="ECO:0000256" key="1">
    <source>
        <dbReference type="SAM" id="Phobius"/>
    </source>
</evidence>
<evidence type="ECO:0000256" key="2">
    <source>
        <dbReference type="SAM" id="SignalP"/>
    </source>
</evidence>
<dbReference type="InterPro" id="IPR010699">
    <property type="entry name" value="DUF1275"/>
</dbReference>
<keyword evidence="1" id="KW-1133">Transmembrane helix</keyword>
<keyword evidence="1" id="KW-0812">Transmembrane</keyword>
<feature type="transmembrane region" description="Helical" evidence="1">
    <location>
        <begin position="174"/>
        <end position="191"/>
    </location>
</feature>
<accession>A0A7S4QBD1</accession>
<feature type="transmembrane region" description="Helical" evidence="1">
    <location>
        <begin position="349"/>
        <end position="369"/>
    </location>
</feature>
<reference evidence="3" key="1">
    <citation type="submission" date="2021-01" db="EMBL/GenBank/DDBJ databases">
        <authorList>
            <person name="Corre E."/>
            <person name="Pelletier E."/>
            <person name="Niang G."/>
            <person name="Scheremetjew M."/>
            <person name="Finn R."/>
            <person name="Kale V."/>
            <person name="Holt S."/>
            <person name="Cochrane G."/>
            <person name="Meng A."/>
            <person name="Brown T."/>
            <person name="Cohen L."/>
        </authorList>
    </citation>
    <scope>NUCLEOTIDE SEQUENCE</scope>
    <source>
        <strain evidence="3">GSO104</strain>
    </source>
</reference>
<dbReference type="AlphaFoldDB" id="A0A7S4QBD1"/>
<keyword evidence="2" id="KW-0732">Signal</keyword>
<dbReference type="EMBL" id="HBNS01000341">
    <property type="protein sequence ID" value="CAE4578291.1"/>
    <property type="molecule type" value="Transcribed_RNA"/>
</dbReference>
<sequence>MPMKKALFFTALQIVAHPPQVLSFTYPVRSSACLKTSTRLRVLSSQQPLVTESNAENGIEPVNDFIVGAVFNSSLTDFTSSDGSSTLLENYDDDLWKQVDTLPESIDENVSTKSATPSVLKKMFKRPTMNKSLAFLAGVADVLCFNRHGCYANMMTGNTVKLATAASALKLTEVAFFTVLVMSYIVGFGTYRITDQVLRHSEDGNSAAGVVPGGPSPTPAIIAPVVFALFVLYDALCKLLPNHSRWFVPILSVGSAIVNAAGIESTGAVTCMMTGNLQKVGSHFADIFSNIFLRGPKITEEAHRAVRKPAMIVLSFTLGIFITNVAVRLSSALAQSFPVVALLRRLPPFAVLGGVYAGLFTIYSGPAIFKSPIQFLKKLSWESKDKYEAECVLDKYEAECVGLEEENEDVKR</sequence>
<gene>
    <name evidence="3" type="ORF">DBRI00130_LOCUS281</name>
</gene>
<feature type="chain" id="PRO_5031127438" evidence="2">
    <location>
        <begin position="24"/>
        <end position="412"/>
    </location>
</feature>
<proteinExistence type="predicted"/>
<evidence type="ECO:0000313" key="3">
    <source>
        <dbReference type="EMBL" id="CAE4578291.1"/>
    </source>
</evidence>